<organism evidence="2 3">
    <name type="scientific">Christiangramia oceanisediminis</name>
    <dbReference type="NCBI Taxonomy" id="2920386"/>
    <lineage>
        <taxon>Bacteria</taxon>
        <taxon>Pseudomonadati</taxon>
        <taxon>Bacteroidota</taxon>
        <taxon>Flavobacteriia</taxon>
        <taxon>Flavobacteriales</taxon>
        <taxon>Flavobacteriaceae</taxon>
        <taxon>Christiangramia</taxon>
    </lineage>
</organism>
<dbReference type="EMBL" id="JANCNS010000002">
    <property type="protein sequence ID" value="MCP9200748.1"/>
    <property type="molecule type" value="Genomic_DNA"/>
</dbReference>
<evidence type="ECO:0000313" key="3">
    <source>
        <dbReference type="Proteomes" id="UP001155280"/>
    </source>
</evidence>
<evidence type="ECO:0000256" key="1">
    <source>
        <dbReference type="SAM" id="SignalP"/>
    </source>
</evidence>
<reference evidence="2" key="1">
    <citation type="submission" date="2022-07" db="EMBL/GenBank/DDBJ databases">
        <title>Gramela sediminis sp. nov., isolated from deep-sea sediment of the Indian Ocean.</title>
        <authorList>
            <person name="Shi H."/>
        </authorList>
    </citation>
    <scope>NUCLEOTIDE SEQUENCE</scope>
    <source>
        <strain evidence="2">GC03-9</strain>
    </source>
</reference>
<keyword evidence="1" id="KW-0732">Signal</keyword>
<sequence>MLKKFALFAILAISSLMSYAQETESNDKASKFGFTAGYGERHLDRTYLRTDYASQPGDQFYYYSGGGFFLGLTFDSRISENFGISSELLVTRFSFNYNYIFNTLLKYELFDSRFHLMAGPEFNLDPKLRVGGDWGNRLGMGLTGGLEFDITKRYSIYAKYSQELNNRYKGGIVEDDYEGNFNNFRLGIKFRF</sequence>
<feature type="signal peptide" evidence="1">
    <location>
        <begin position="1"/>
        <end position="20"/>
    </location>
</feature>
<dbReference type="RefSeq" id="WP_241551505.1">
    <property type="nucleotide sequence ID" value="NZ_JANCNS010000002.1"/>
</dbReference>
<name>A0A9X2KYK7_9FLAO</name>
<feature type="chain" id="PRO_5040991712" evidence="1">
    <location>
        <begin position="21"/>
        <end position="192"/>
    </location>
</feature>
<gene>
    <name evidence="2" type="ORF">MKO06_12575</name>
</gene>
<dbReference type="AlphaFoldDB" id="A0A9X2KYK7"/>
<dbReference type="Proteomes" id="UP001155280">
    <property type="component" value="Unassembled WGS sequence"/>
</dbReference>
<protein>
    <submittedName>
        <fullName evidence="2">Porin family protein</fullName>
    </submittedName>
</protein>
<accession>A0A9X2KYK7</accession>
<comment type="caution">
    <text evidence="2">The sequence shown here is derived from an EMBL/GenBank/DDBJ whole genome shotgun (WGS) entry which is preliminary data.</text>
</comment>
<evidence type="ECO:0000313" key="2">
    <source>
        <dbReference type="EMBL" id="MCP9200748.1"/>
    </source>
</evidence>
<proteinExistence type="predicted"/>
<keyword evidence="3" id="KW-1185">Reference proteome</keyword>